<sequence>MFPTKPLLYRHPSPVVNQVLAIMIQDRPFDAALAAATRVTISPWTTEIVSEVLRATPRFFFQRLRSIGRQNNTVRHRPPLRQRNLRLESQKLRNGSLLLGPSTRRDPIRIHLGLSKSIQFFYWVESHFEFTHNESTVKEMAIVIAKANRLRNLWDFLKEICRRGGLVSTSTVTCLIKVLGEEGLVNQALCAFYRMKQLHCKPDVYAYNTVIYALCRVGFFKKAKFLLEQMELPGFRCPPDKYTYTIMIDSYCKHSLQTGSRKAIRRRLWEANHLFRMMLFKGFAPDIVTYNCLIDGCCKTYRIGRALELFKDMNKRSCAPNRVTYNSFIRYYCVVNEIDKAIEMLKRMREMNHGIPTTSSYTPIIHALCEAGRVVEARDFLADLVDGGSIPREYTHKLVCDALDTLGESNLLDDEMHRKIEGGIANRSFNYILSSRVNYGEMLVAMEEAKLVPMHLRRPLSEDDGVANSENNVLIDEILPGNRDVQEIQKKRFSSTRF</sequence>
<gene>
    <name evidence="4" type="ORF">Nepgr_002781</name>
</gene>
<evidence type="ECO:0008006" key="6">
    <source>
        <dbReference type="Google" id="ProtNLM"/>
    </source>
</evidence>
<feature type="repeat" description="PPR" evidence="3">
    <location>
        <begin position="321"/>
        <end position="355"/>
    </location>
</feature>
<dbReference type="Pfam" id="PF01535">
    <property type="entry name" value="PPR"/>
    <property type="match status" value="2"/>
</dbReference>
<dbReference type="PROSITE" id="PS51375">
    <property type="entry name" value="PPR"/>
    <property type="match status" value="5"/>
</dbReference>
<reference evidence="4" key="1">
    <citation type="submission" date="2023-05" db="EMBL/GenBank/DDBJ databases">
        <title>Nepenthes gracilis genome sequencing.</title>
        <authorList>
            <person name="Fukushima K."/>
        </authorList>
    </citation>
    <scope>NUCLEOTIDE SEQUENCE</scope>
    <source>
        <strain evidence="4">SING2019-196</strain>
    </source>
</reference>
<dbReference type="Gene3D" id="1.25.40.10">
    <property type="entry name" value="Tetratricopeptide repeat domain"/>
    <property type="match status" value="2"/>
</dbReference>
<comment type="similarity">
    <text evidence="1">Belongs to the PPR family. P subfamily.</text>
</comment>
<proteinExistence type="inferred from homology"/>
<dbReference type="AlphaFoldDB" id="A0AAD3P7Q1"/>
<evidence type="ECO:0000313" key="5">
    <source>
        <dbReference type="Proteomes" id="UP001279734"/>
    </source>
</evidence>
<feature type="repeat" description="PPR" evidence="3">
    <location>
        <begin position="286"/>
        <end position="320"/>
    </location>
</feature>
<dbReference type="InterPro" id="IPR002885">
    <property type="entry name" value="PPR_rpt"/>
</dbReference>
<evidence type="ECO:0000256" key="1">
    <source>
        <dbReference type="ARBA" id="ARBA00007626"/>
    </source>
</evidence>
<keyword evidence="5" id="KW-1185">Reference proteome</keyword>
<dbReference type="PANTHER" id="PTHR47447">
    <property type="entry name" value="OS03G0856100 PROTEIN"/>
    <property type="match status" value="1"/>
</dbReference>
<name>A0AAD3P7Q1_NEPGR</name>
<dbReference type="PANTHER" id="PTHR47447:SF17">
    <property type="entry name" value="OS12G0638900 PROTEIN"/>
    <property type="match status" value="1"/>
</dbReference>
<keyword evidence="2" id="KW-0677">Repeat</keyword>
<feature type="repeat" description="PPR" evidence="3">
    <location>
        <begin position="357"/>
        <end position="391"/>
    </location>
</feature>
<dbReference type="EMBL" id="BSYO01000002">
    <property type="protein sequence ID" value="GMH00942.1"/>
    <property type="molecule type" value="Genomic_DNA"/>
</dbReference>
<comment type="caution">
    <text evidence="4">The sequence shown here is derived from an EMBL/GenBank/DDBJ whole genome shotgun (WGS) entry which is preliminary data.</text>
</comment>
<dbReference type="Proteomes" id="UP001279734">
    <property type="component" value="Unassembled WGS sequence"/>
</dbReference>
<dbReference type="InterPro" id="IPR011990">
    <property type="entry name" value="TPR-like_helical_dom_sf"/>
</dbReference>
<dbReference type="NCBIfam" id="TIGR00756">
    <property type="entry name" value="PPR"/>
    <property type="match status" value="5"/>
</dbReference>
<feature type="repeat" description="PPR" evidence="3">
    <location>
        <begin position="203"/>
        <end position="237"/>
    </location>
</feature>
<dbReference type="Pfam" id="PF13041">
    <property type="entry name" value="PPR_2"/>
    <property type="match status" value="2"/>
</dbReference>
<organism evidence="4 5">
    <name type="scientific">Nepenthes gracilis</name>
    <name type="common">Slender pitcher plant</name>
    <dbReference type="NCBI Taxonomy" id="150966"/>
    <lineage>
        <taxon>Eukaryota</taxon>
        <taxon>Viridiplantae</taxon>
        <taxon>Streptophyta</taxon>
        <taxon>Embryophyta</taxon>
        <taxon>Tracheophyta</taxon>
        <taxon>Spermatophyta</taxon>
        <taxon>Magnoliopsida</taxon>
        <taxon>eudicotyledons</taxon>
        <taxon>Gunneridae</taxon>
        <taxon>Pentapetalae</taxon>
        <taxon>Caryophyllales</taxon>
        <taxon>Nepenthaceae</taxon>
        <taxon>Nepenthes</taxon>
    </lineage>
</organism>
<protein>
    <recommendedName>
        <fullName evidence="6">Pentatricopeptide repeat-containing protein</fullName>
    </recommendedName>
</protein>
<accession>A0AAD3P7Q1</accession>
<evidence type="ECO:0000256" key="3">
    <source>
        <dbReference type="PROSITE-ProRule" id="PRU00708"/>
    </source>
</evidence>
<feature type="repeat" description="PPR" evidence="3">
    <location>
        <begin position="168"/>
        <end position="202"/>
    </location>
</feature>
<evidence type="ECO:0000256" key="2">
    <source>
        <dbReference type="ARBA" id="ARBA00022737"/>
    </source>
</evidence>
<evidence type="ECO:0000313" key="4">
    <source>
        <dbReference type="EMBL" id="GMH00942.1"/>
    </source>
</evidence>